<protein>
    <recommendedName>
        <fullName evidence="4">EpsG family protein</fullName>
    </recommendedName>
</protein>
<dbReference type="RefSeq" id="WP_053429543.1">
    <property type="nucleotide sequence ID" value="NZ_LGUE01000008.1"/>
</dbReference>
<evidence type="ECO:0000313" key="3">
    <source>
        <dbReference type="Proteomes" id="UP000037405"/>
    </source>
</evidence>
<keyword evidence="3" id="KW-1185">Reference proteome</keyword>
<feature type="transmembrane region" description="Helical" evidence="1">
    <location>
        <begin position="148"/>
        <end position="173"/>
    </location>
</feature>
<feature type="transmembrane region" description="Helical" evidence="1">
    <location>
        <begin position="185"/>
        <end position="208"/>
    </location>
</feature>
<feature type="transmembrane region" description="Helical" evidence="1">
    <location>
        <begin position="223"/>
        <end position="244"/>
    </location>
</feature>
<dbReference type="Proteomes" id="UP000037405">
    <property type="component" value="Unassembled WGS sequence"/>
</dbReference>
<dbReference type="Pfam" id="PF14897">
    <property type="entry name" value="EpsG"/>
    <property type="match status" value="1"/>
</dbReference>
<feature type="transmembrane region" description="Helical" evidence="1">
    <location>
        <begin position="67"/>
        <end position="94"/>
    </location>
</feature>
<dbReference type="EMBL" id="LGUE01000008">
    <property type="protein sequence ID" value="KON82895.1"/>
    <property type="molecule type" value="Genomic_DNA"/>
</dbReference>
<keyword evidence="1" id="KW-0472">Membrane</keyword>
<evidence type="ECO:0008006" key="4">
    <source>
        <dbReference type="Google" id="ProtNLM"/>
    </source>
</evidence>
<feature type="transmembrane region" description="Helical" evidence="1">
    <location>
        <begin position="106"/>
        <end position="128"/>
    </location>
</feature>
<dbReference type="OrthoDB" id="2989568at2"/>
<feature type="transmembrane region" description="Helical" evidence="1">
    <location>
        <begin position="20"/>
        <end position="38"/>
    </location>
</feature>
<gene>
    <name evidence="2" type="ORF">AF331_18785</name>
</gene>
<keyword evidence="1" id="KW-1133">Transmembrane helix</keyword>
<evidence type="ECO:0000313" key="2">
    <source>
        <dbReference type="EMBL" id="KON82895.1"/>
    </source>
</evidence>
<dbReference type="PATRIC" id="fig|189381.12.peg.3263"/>
<name>A0A0M0FZB0_9BACI</name>
<proteinExistence type="predicted"/>
<feature type="transmembrane region" description="Helical" evidence="1">
    <location>
        <begin position="320"/>
        <end position="341"/>
    </location>
</feature>
<comment type="caution">
    <text evidence="2">The sequence shown here is derived from an EMBL/GenBank/DDBJ whole genome shotgun (WGS) entry which is preliminary data.</text>
</comment>
<dbReference type="InterPro" id="IPR049458">
    <property type="entry name" value="EpsG-like"/>
</dbReference>
<sequence>MRYSHRINSYQIRDTPSFDIIFVFIFVFMWILFGWNTGNADYNNYNYIYNFIDASGDYPAVEVGFKWIVKICILLGLNYNGFLITYSFIGLMLITSTAKKFTNNTTLVLVLYFVYPFLLDVVQIRNFLSMALMVFATRYLIQDGWKGVLKYILLILIATTFHYSSIFYLLFLLTKIKSYKKITIITLLSIFFGYAAYNFLTVFIIRFLSMDRYTTYFSESTSLYAKILFVFYFAFSLILMFYVYKRIKRGKYQQLSSSSNSDQIQYADIVFKINILILISYIFVIKDVDFVRLYRNILPLNFILFAMIKPKYKIIKNVEMLVHSWLFVAFLGFSSWAFIYIRTFDTVVYPIFTNNSIFELFK</sequence>
<evidence type="ECO:0000256" key="1">
    <source>
        <dbReference type="SAM" id="Phobius"/>
    </source>
</evidence>
<dbReference type="AlphaFoldDB" id="A0A0M0FZB0"/>
<organism evidence="2 3">
    <name type="scientific">Rossellomorea marisflavi</name>
    <dbReference type="NCBI Taxonomy" id="189381"/>
    <lineage>
        <taxon>Bacteria</taxon>
        <taxon>Bacillati</taxon>
        <taxon>Bacillota</taxon>
        <taxon>Bacilli</taxon>
        <taxon>Bacillales</taxon>
        <taxon>Bacillaceae</taxon>
        <taxon>Rossellomorea</taxon>
    </lineage>
</organism>
<accession>A0A0M0FZB0</accession>
<reference evidence="3" key="1">
    <citation type="submission" date="2015-07" db="EMBL/GenBank/DDBJ databases">
        <title>Fjat-14235 jcm11544.</title>
        <authorList>
            <person name="Liu B."/>
            <person name="Wang J."/>
            <person name="Zhu Y."/>
            <person name="Liu G."/>
            <person name="Chen Q."/>
            <person name="Chen Z."/>
            <person name="Lan J."/>
            <person name="Che J."/>
            <person name="Ge C."/>
            <person name="Shi H."/>
            <person name="Pan Z."/>
            <person name="Liu X."/>
        </authorList>
    </citation>
    <scope>NUCLEOTIDE SEQUENCE [LARGE SCALE GENOMIC DNA]</scope>
    <source>
        <strain evidence="3">JCM 11544</strain>
    </source>
</reference>
<keyword evidence="1" id="KW-0812">Transmembrane</keyword>